<proteinExistence type="predicted"/>
<name>A0A0F9Q4F0_9ZZZZ</name>
<evidence type="ECO:0000259" key="5">
    <source>
        <dbReference type="PROSITE" id="PS50122"/>
    </source>
</evidence>
<evidence type="ECO:0000256" key="2">
    <source>
        <dbReference type="ARBA" id="ARBA00039140"/>
    </source>
</evidence>
<dbReference type="Gene3D" id="3.40.50.180">
    <property type="entry name" value="Methylesterase CheB, C-terminal domain"/>
    <property type="match status" value="1"/>
</dbReference>
<evidence type="ECO:0000313" key="6">
    <source>
        <dbReference type="EMBL" id="KKN38825.1"/>
    </source>
</evidence>
<accession>A0A0F9Q4F0</accession>
<protein>
    <recommendedName>
        <fullName evidence="2">protein-glutamate methylesterase</fullName>
        <ecNumber evidence="2">3.1.1.61</ecNumber>
    </recommendedName>
</protein>
<dbReference type="EC" id="3.1.1.61" evidence="2"/>
<dbReference type="InterPro" id="IPR035909">
    <property type="entry name" value="CheB_C"/>
</dbReference>
<organism evidence="6">
    <name type="scientific">marine sediment metagenome</name>
    <dbReference type="NCBI Taxonomy" id="412755"/>
    <lineage>
        <taxon>unclassified sequences</taxon>
        <taxon>metagenomes</taxon>
        <taxon>ecological metagenomes</taxon>
    </lineage>
</organism>
<dbReference type="PANTHER" id="PTHR42872">
    <property type="entry name" value="PROTEIN-GLUTAMATE METHYLESTERASE/PROTEIN-GLUTAMINE GLUTAMINASE"/>
    <property type="match status" value="1"/>
</dbReference>
<dbReference type="SUPFAM" id="SSF52738">
    <property type="entry name" value="Methylesterase CheB, C-terminal domain"/>
    <property type="match status" value="1"/>
</dbReference>
<dbReference type="GO" id="GO:0005737">
    <property type="term" value="C:cytoplasm"/>
    <property type="evidence" value="ECO:0007669"/>
    <property type="project" value="InterPro"/>
</dbReference>
<comment type="catalytic activity">
    <reaction evidence="3">
        <text>[protein]-L-glutamate 5-O-methyl ester + H2O = L-glutamyl-[protein] + methanol + H(+)</text>
        <dbReference type="Rhea" id="RHEA:23236"/>
        <dbReference type="Rhea" id="RHEA-COMP:10208"/>
        <dbReference type="Rhea" id="RHEA-COMP:10311"/>
        <dbReference type="ChEBI" id="CHEBI:15377"/>
        <dbReference type="ChEBI" id="CHEBI:15378"/>
        <dbReference type="ChEBI" id="CHEBI:17790"/>
        <dbReference type="ChEBI" id="CHEBI:29973"/>
        <dbReference type="ChEBI" id="CHEBI:82795"/>
        <dbReference type="EC" id="3.1.1.61"/>
    </reaction>
</comment>
<dbReference type="PROSITE" id="PS50110">
    <property type="entry name" value="RESPONSE_REGULATORY"/>
    <property type="match status" value="1"/>
</dbReference>
<dbReference type="GO" id="GO:0006935">
    <property type="term" value="P:chemotaxis"/>
    <property type="evidence" value="ECO:0007669"/>
    <property type="project" value="InterPro"/>
</dbReference>
<comment type="caution">
    <text evidence="6">The sequence shown here is derived from an EMBL/GenBank/DDBJ whole genome shotgun (WGS) entry which is preliminary data.</text>
</comment>
<evidence type="ECO:0000256" key="3">
    <source>
        <dbReference type="ARBA" id="ARBA00048267"/>
    </source>
</evidence>
<dbReference type="InterPro" id="IPR000673">
    <property type="entry name" value="Sig_transdc_resp-reg_Me-estase"/>
</dbReference>
<dbReference type="Gene3D" id="3.40.50.2300">
    <property type="match status" value="1"/>
</dbReference>
<keyword evidence="1" id="KW-0378">Hydrolase</keyword>
<dbReference type="PROSITE" id="PS50122">
    <property type="entry name" value="CHEB"/>
    <property type="match status" value="1"/>
</dbReference>
<evidence type="ECO:0000256" key="1">
    <source>
        <dbReference type="ARBA" id="ARBA00022801"/>
    </source>
</evidence>
<dbReference type="EMBL" id="LAZR01001801">
    <property type="protein sequence ID" value="KKN38825.1"/>
    <property type="molecule type" value="Genomic_DNA"/>
</dbReference>
<dbReference type="CDD" id="cd16432">
    <property type="entry name" value="CheB_Rec"/>
    <property type="match status" value="1"/>
</dbReference>
<dbReference type="GO" id="GO:0000156">
    <property type="term" value="F:phosphorelay response regulator activity"/>
    <property type="evidence" value="ECO:0007669"/>
    <property type="project" value="InterPro"/>
</dbReference>
<dbReference type="InterPro" id="IPR011006">
    <property type="entry name" value="CheY-like_superfamily"/>
</dbReference>
<feature type="domain" description="CheB-type methylesterase" evidence="5">
    <location>
        <begin position="220"/>
        <end position="415"/>
    </location>
</feature>
<dbReference type="InterPro" id="IPR001789">
    <property type="entry name" value="Sig_transdc_resp-reg_receiver"/>
</dbReference>
<sequence length="415" mass="46678">MLRKIVIASESSFRREILSKMVSSNEKISVVETVRNNEEAIDVIKKKNPNILLLDIEFTNQEWFEQFYTLIGKCPIITIILTDTDPKILDSAKIPIILKSYDYIVKPKGVWKDELPKIREKIISKIEMAHILKIQKIDSKSRLLNKNNFIHQSQKSRSIKTDKLNSNAVQKIDSKSRLLNKNNFIHQSQKSRSMITDRLNSSAVPKIEPPSNESFLDLSPVSVKKLETKVIVIGASVGGPRTLRTIFSDIPRGFPAPILVVQHMNHMFMRQLATSIKSICKIDVKIGLNNEQIRPGIIYISPGEKHMQVAVKNGKPSIRTYEGKPVNFCRPSVDVLFYSTARVYREKTLGILLTGMGRDGAAGLQAIKSRGGKTIAESEETSVMYGMPKVAAEIGAADLILNNYEIVDEMIKFVS</sequence>
<dbReference type="GO" id="GO:0008984">
    <property type="term" value="F:protein-glutamate methylesterase activity"/>
    <property type="evidence" value="ECO:0007669"/>
    <property type="project" value="UniProtKB-EC"/>
</dbReference>
<reference evidence="6" key="1">
    <citation type="journal article" date="2015" name="Nature">
        <title>Complex archaea that bridge the gap between prokaryotes and eukaryotes.</title>
        <authorList>
            <person name="Spang A."/>
            <person name="Saw J.H."/>
            <person name="Jorgensen S.L."/>
            <person name="Zaremba-Niedzwiedzka K."/>
            <person name="Martijn J."/>
            <person name="Lind A.E."/>
            <person name="van Eijk R."/>
            <person name="Schleper C."/>
            <person name="Guy L."/>
            <person name="Ettema T.J."/>
        </authorList>
    </citation>
    <scope>NUCLEOTIDE SEQUENCE</scope>
</reference>
<dbReference type="Pfam" id="PF01339">
    <property type="entry name" value="CheB_methylest"/>
    <property type="match status" value="1"/>
</dbReference>
<dbReference type="PANTHER" id="PTHR42872:SF3">
    <property type="entry name" value="PROTEIN-GLUTAMATE METHYLESTERASE_PROTEIN-GLUTAMINE GLUTAMINASE 1"/>
    <property type="match status" value="1"/>
</dbReference>
<evidence type="ECO:0000259" key="4">
    <source>
        <dbReference type="PROSITE" id="PS50110"/>
    </source>
</evidence>
<gene>
    <name evidence="6" type="ORF">LCGC14_0749660</name>
</gene>
<dbReference type="SUPFAM" id="SSF52172">
    <property type="entry name" value="CheY-like"/>
    <property type="match status" value="1"/>
</dbReference>
<feature type="domain" description="Response regulatory" evidence="4">
    <location>
        <begin position="4"/>
        <end position="121"/>
    </location>
</feature>
<dbReference type="AlphaFoldDB" id="A0A0F9Q4F0"/>